<dbReference type="GO" id="GO:0006753">
    <property type="term" value="P:nucleoside phosphate metabolic process"/>
    <property type="evidence" value="ECO:0007669"/>
    <property type="project" value="TreeGrafter"/>
</dbReference>
<dbReference type="PATRIC" id="fig|1423807.3.peg.2072"/>
<dbReference type="PROSITE" id="PS51462">
    <property type="entry name" value="NUDIX"/>
    <property type="match status" value="1"/>
</dbReference>
<organism evidence="4 5">
    <name type="scientific">Paucilactobacillus suebicus DSM 5007 = KCTC 3549</name>
    <dbReference type="NCBI Taxonomy" id="1423807"/>
    <lineage>
        <taxon>Bacteria</taxon>
        <taxon>Bacillati</taxon>
        <taxon>Bacillota</taxon>
        <taxon>Bacilli</taxon>
        <taxon>Lactobacillales</taxon>
        <taxon>Lactobacillaceae</taxon>
        <taxon>Paucilactobacillus</taxon>
    </lineage>
</organism>
<dbReference type="SUPFAM" id="SSF55811">
    <property type="entry name" value="Nudix"/>
    <property type="match status" value="1"/>
</dbReference>
<gene>
    <name evidence="4" type="ORF">FD16_GL002020</name>
</gene>
<evidence type="ECO:0000256" key="1">
    <source>
        <dbReference type="ARBA" id="ARBA00001946"/>
    </source>
</evidence>
<reference evidence="4 5" key="1">
    <citation type="journal article" date="2015" name="Genome Announc.">
        <title>Expanding the biotechnology potential of lactobacilli through comparative genomics of 213 strains and associated genera.</title>
        <authorList>
            <person name="Sun Z."/>
            <person name="Harris H.M."/>
            <person name="McCann A."/>
            <person name="Guo C."/>
            <person name="Argimon S."/>
            <person name="Zhang W."/>
            <person name="Yang X."/>
            <person name="Jeffery I.B."/>
            <person name="Cooney J.C."/>
            <person name="Kagawa T.F."/>
            <person name="Liu W."/>
            <person name="Song Y."/>
            <person name="Salvetti E."/>
            <person name="Wrobel A."/>
            <person name="Rasinkangas P."/>
            <person name="Parkhill J."/>
            <person name="Rea M.C."/>
            <person name="O'Sullivan O."/>
            <person name="Ritari J."/>
            <person name="Douillard F.P."/>
            <person name="Paul Ross R."/>
            <person name="Yang R."/>
            <person name="Briner A.E."/>
            <person name="Felis G.E."/>
            <person name="de Vos W.M."/>
            <person name="Barrangou R."/>
            <person name="Klaenhammer T.R."/>
            <person name="Caufield P.W."/>
            <person name="Cui Y."/>
            <person name="Zhang H."/>
            <person name="O'Toole P.W."/>
        </authorList>
    </citation>
    <scope>NUCLEOTIDE SEQUENCE [LARGE SCALE GENOMIC DNA]</scope>
    <source>
        <strain evidence="4 5">DSM 5007</strain>
    </source>
</reference>
<dbReference type="InterPro" id="IPR000086">
    <property type="entry name" value="NUDIX_hydrolase_dom"/>
</dbReference>
<comment type="caution">
    <text evidence="4">The sequence shown here is derived from an EMBL/GenBank/DDBJ whole genome shotgun (WGS) entry which is preliminary data.</text>
</comment>
<dbReference type="InterPro" id="IPR020084">
    <property type="entry name" value="NUDIX_hydrolase_CS"/>
</dbReference>
<dbReference type="GO" id="GO:0019693">
    <property type="term" value="P:ribose phosphate metabolic process"/>
    <property type="evidence" value="ECO:0007669"/>
    <property type="project" value="TreeGrafter"/>
</dbReference>
<evidence type="ECO:0000259" key="3">
    <source>
        <dbReference type="PROSITE" id="PS51462"/>
    </source>
</evidence>
<dbReference type="RefSeq" id="WP_010621895.1">
    <property type="nucleotide sequence ID" value="NZ_AZGF01000005.1"/>
</dbReference>
<dbReference type="AlphaFoldDB" id="A0A0R1WBG4"/>
<dbReference type="GO" id="GO:0005829">
    <property type="term" value="C:cytosol"/>
    <property type="evidence" value="ECO:0007669"/>
    <property type="project" value="TreeGrafter"/>
</dbReference>
<dbReference type="CDD" id="cd03424">
    <property type="entry name" value="NUDIX_ADPRase_Nudt5_UGPPase_Nudt14"/>
    <property type="match status" value="1"/>
</dbReference>
<protein>
    <submittedName>
        <fullName evidence="4">NUDIX family hydrolase</fullName>
    </submittedName>
</protein>
<name>A0A0R1WBG4_9LACO</name>
<comment type="cofactor">
    <cofactor evidence="1">
        <name>Mg(2+)</name>
        <dbReference type="ChEBI" id="CHEBI:18420"/>
    </cofactor>
</comment>
<dbReference type="eggNOG" id="COG0494">
    <property type="taxonomic scope" value="Bacteria"/>
</dbReference>
<feature type="domain" description="Nudix hydrolase" evidence="3">
    <location>
        <begin position="42"/>
        <end position="188"/>
    </location>
</feature>
<dbReference type="STRING" id="1423807.FD16_GL002020"/>
<dbReference type="Gene3D" id="3.90.79.10">
    <property type="entry name" value="Nucleoside Triphosphate Pyrophosphohydrolase"/>
    <property type="match status" value="1"/>
</dbReference>
<dbReference type="InterPro" id="IPR015797">
    <property type="entry name" value="NUDIX_hydrolase-like_dom_sf"/>
</dbReference>
<dbReference type="Proteomes" id="UP000051820">
    <property type="component" value="Unassembled WGS sequence"/>
</dbReference>
<evidence type="ECO:0000313" key="5">
    <source>
        <dbReference type="Proteomes" id="UP000051820"/>
    </source>
</evidence>
<keyword evidence="5" id="KW-1185">Reference proteome</keyword>
<dbReference type="Pfam" id="PF00293">
    <property type="entry name" value="NUDIX"/>
    <property type="match status" value="1"/>
</dbReference>
<evidence type="ECO:0000313" key="4">
    <source>
        <dbReference type="EMBL" id="KRM12841.1"/>
    </source>
</evidence>
<dbReference type="EMBL" id="AZGF01000005">
    <property type="protein sequence ID" value="KRM12841.1"/>
    <property type="molecule type" value="Genomic_DNA"/>
</dbReference>
<evidence type="ECO:0000256" key="2">
    <source>
        <dbReference type="ARBA" id="ARBA00022801"/>
    </source>
</evidence>
<dbReference type="PROSITE" id="PS00893">
    <property type="entry name" value="NUDIX_BOX"/>
    <property type="match status" value="1"/>
</dbReference>
<dbReference type="OrthoDB" id="9806150at2"/>
<proteinExistence type="predicted"/>
<dbReference type="PANTHER" id="PTHR11839:SF18">
    <property type="entry name" value="NUDIX HYDROLASE DOMAIN-CONTAINING PROTEIN"/>
    <property type="match status" value="1"/>
</dbReference>
<dbReference type="GO" id="GO:0016787">
    <property type="term" value="F:hydrolase activity"/>
    <property type="evidence" value="ECO:0007669"/>
    <property type="project" value="UniProtKB-KW"/>
</dbReference>
<keyword evidence="2 4" id="KW-0378">Hydrolase</keyword>
<accession>A0A0R1WBG4</accession>
<sequence>MENKTGEIISEKLLAQSPIFTVYDRQVKSSFDGVVVHRQVVDHGNSIAVLPFERINDDYKLYLSEEFRAGMNTTTKGIVAGMVNGDEAPDHAAKRELREEMGLLLNSSSDLVLVDRINTSEGFTNEQTYIYLVELTTNNHNFTDKRDFDKDEDVGKWEYIASTLELNKLPSVLDIHSAQGVVALQGLFIYLNS</sequence>
<dbReference type="PANTHER" id="PTHR11839">
    <property type="entry name" value="UDP/ADP-SUGAR PYROPHOSPHATASE"/>
    <property type="match status" value="1"/>
</dbReference>